<feature type="domain" description="Peptidase M3A/M3B catalytic" evidence="9">
    <location>
        <begin position="220"/>
        <end position="652"/>
    </location>
</feature>
<evidence type="ECO:0000313" key="11">
    <source>
        <dbReference type="Proteomes" id="UP001595791"/>
    </source>
</evidence>
<keyword evidence="3 7" id="KW-0479">Metal-binding</keyword>
<dbReference type="InterPro" id="IPR024077">
    <property type="entry name" value="Neurolysin/TOP_dom2"/>
</dbReference>
<comment type="similarity">
    <text evidence="1 7">Belongs to the peptidase M3 family.</text>
</comment>
<accession>A0ABV8MWN9</accession>
<dbReference type="PANTHER" id="PTHR11804">
    <property type="entry name" value="PROTEASE M3 THIMET OLIGOPEPTIDASE-RELATED"/>
    <property type="match status" value="1"/>
</dbReference>
<dbReference type="Pfam" id="PF01432">
    <property type="entry name" value="Peptidase_M3"/>
    <property type="match status" value="1"/>
</dbReference>
<dbReference type="EMBL" id="JBHSBU010000001">
    <property type="protein sequence ID" value="MFC4161573.1"/>
    <property type="molecule type" value="Genomic_DNA"/>
</dbReference>
<keyword evidence="6 7" id="KW-0482">Metalloprotease</keyword>
<comment type="caution">
    <text evidence="10">The sequence shown here is derived from an EMBL/GenBank/DDBJ whole genome shotgun (WGS) entry which is preliminary data.</text>
</comment>
<dbReference type="PANTHER" id="PTHR11804:SF84">
    <property type="entry name" value="SACCHAROLYSIN"/>
    <property type="match status" value="1"/>
</dbReference>
<dbReference type="Gene3D" id="3.40.390.10">
    <property type="entry name" value="Collagenase (Catalytic Domain)"/>
    <property type="match status" value="1"/>
</dbReference>
<feature type="signal peptide" evidence="8">
    <location>
        <begin position="1"/>
        <end position="18"/>
    </location>
</feature>
<keyword evidence="8" id="KW-0732">Signal</keyword>
<dbReference type="EC" id="3.4.24.-" evidence="10"/>
<keyword evidence="11" id="KW-1185">Reference proteome</keyword>
<evidence type="ECO:0000256" key="8">
    <source>
        <dbReference type="SAM" id="SignalP"/>
    </source>
</evidence>
<protein>
    <submittedName>
        <fullName evidence="10">M3 family metallopeptidase</fullName>
        <ecNumber evidence="10">3.4.24.-</ecNumber>
    </submittedName>
</protein>
<keyword evidence="4 7" id="KW-0378">Hydrolase</keyword>
<comment type="cofactor">
    <cofactor evidence="7">
        <name>Zn(2+)</name>
        <dbReference type="ChEBI" id="CHEBI:29105"/>
    </cofactor>
    <text evidence="7">Binds 1 zinc ion.</text>
</comment>
<dbReference type="InterPro" id="IPR045090">
    <property type="entry name" value="Pept_M3A_M3B"/>
</dbReference>
<dbReference type="Gene3D" id="1.10.1370.40">
    <property type="match status" value="1"/>
</dbReference>
<feature type="chain" id="PRO_5046006021" evidence="8">
    <location>
        <begin position="19"/>
        <end position="664"/>
    </location>
</feature>
<reference evidence="11" key="1">
    <citation type="journal article" date="2019" name="Int. J. Syst. Evol. Microbiol.">
        <title>The Global Catalogue of Microorganisms (GCM) 10K type strain sequencing project: providing services to taxonomists for standard genome sequencing and annotation.</title>
        <authorList>
            <consortium name="The Broad Institute Genomics Platform"/>
            <consortium name="The Broad Institute Genome Sequencing Center for Infectious Disease"/>
            <person name="Wu L."/>
            <person name="Ma J."/>
        </authorList>
    </citation>
    <scope>NUCLEOTIDE SEQUENCE [LARGE SCALE GENOMIC DNA]</scope>
    <source>
        <strain evidence="11">LMG 29894</strain>
    </source>
</reference>
<evidence type="ECO:0000256" key="6">
    <source>
        <dbReference type="ARBA" id="ARBA00023049"/>
    </source>
</evidence>
<dbReference type="SUPFAM" id="SSF55486">
    <property type="entry name" value="Metalloproteases ('zincins'), catalytic domain"/>
    <property type="match status" value="1"/>
</dbReference>
<dbReference type="Proteomes" id="UP001595791">
    <property type="component" value="Unassembled WGS sequence"/>
</dbReference>
<evidence type="ECO:0000256" key="5">
    <source>
        <dbReference type="ARBA" id="ARBA00022833"/>
    </source>
</evidence>
<evidence type="ECO:0000256" key="2">
    <source>
        <dbReference type="ARBA" id="ARBA00022670"/>
    </source>
</evidence>
<dbReference type="CDD" id="cd06455">
    <property type="entry name" value="M3A_TOP"/>
    <property type="match status" value="1"/>
</dbReference>
<evidence type="ECO:0000259" key="9">
    <source>
        <dbReference type="Pfam" id="PF01432"/>
    </source>
</evidence>
<evidence type="ECO:0000256" key="1">
    <source>
        <dbReference type="ARBA" id="ARBA00006040"/>
    </source>
</evidence>
<evidence type="ECO:0000256" key="3">
    <source>
        <dbReference type="ARBA" id="ARBA00022723"/>
    </source>
</evidence>
<proteinExistence type="inferred from homology"/>
<evidence type="ECO:0000256" key="4">
    <source>
        <dbReference type="ARBA" id="ARBA00022801"/>
    </source>
</evidence>
<dbReference type="Gene3D" id="1.10.1370.10">
    <property type="entry name" value="Neurolysin, domain 3"/>
    <property type="match status" value="1"/>
</dbReference>
<evidence type="ECO:0000313" key="10">
    <source>
        <dbReference type="EMBL" id="MFC4161573.1"/>
    </source>
</evidence>
<dbReference type="GO" id="GO:0016787">
    <property type="term" value="F:hydrolase activity"/>
    <property type="evidence" value="ECO:0007669"/>
    <property type="project" value="UniProtKB-KW"/>
</dbReference>
<dbReference type="InterPro" id="IPR001567">
    <property type="entry name" value="Pept_M3A_M3B_dom"/>
</dbReference>
<evidence type="ECO:0000256" key="7">
    <source>
        <dbReference type="RuleBase" id="RU003435"/>
    </source>
</evidence>
<dbReference type="RefSeq" id="WP_378167663.1">
    <property type="nucleotide sequence ID" value="NZ_JBHSBU010000001.1"/>
</dbReference>
<name>A0ABV8MWN9_9NEIS</name>
<sequence length="664" mass="75244">MKKLSLMALLCAAPFTFAAERGEIAIPAATEVPKLCEEKLGQLKQSVSALQRLPLDQAKPATVLVPWNRTRADLDDFWGAVYLMANVHPDAALRQAEDDCNLKIEATLNEVLQNNALYQRFKAVKPADEIDAETLKGILAEFENKGVNLAPAGRAKAAELFKRLAKLEQDFQRNLRENKTKLAFSAEQLKGVPEAKLTAYPRDSQGRYQIGLDYPDYFAVMEQAESSDTRRQFYTAYINRGGKKNLAILHEVINLRKQLATLLGYPSFAAFATRNNMVGKPEVVQQFLDKVKDTVTAVEKRELAELAQEKARHTGQAQAKMLRWDLPFYEQRLKKSRYAVDQDEVRAQFATQPTIDWMMAVTSRLYGVEFRPNLKLPVWHETVKGYDVYDAGSKEYLSSFYLDLFPRDGKYKHAAAFTVRQVSTLEGRTPVSALVTNFSDKGFDQGELDTLFHEFGHIMHGVLSRTRYTLNAGTSTRRDFVEAPSQMYEEWSRHPESLKLWNEVCSSCKPIDPQLIKRMNEARLFGQGTRYARQWLYAAFDMKLAGPIPQDPLKQWIKMEQATPLGHVEGTQFPGSFGHIVGGYAAGYYGYMWSEVLALDMRSAFKDQLMDPAVGQRFRKIVLENGSQRPEMELVRNFLGREPSSDAFFKEITGQSALMVGEAK</sequence>
<keyword evidence="5 7" id="KW-0862">Zinc</keyword>
<dbReference type="InterPro" id="IPR024079">
    <property type="entry name" value="MetalloPept_cat_dom_sf"/>
</dbReference>
<gene>
    <name evidence="10" type="ORF">ACFOW7_19745</name>
</gene>
<keyword evidence="2 7" id="KW-0645">Protease</keyword>
<organism evidence="10 11">
    <name type="scientific">Chitinimonas lacunae</name>
    <dbReference type="NCBI Taxonomy" id="1963018"/>
    <lineage>
        <taxon>Bacteria</taxon>
        <taxon>Pseudomonadati</taxon>
        <taxon>Pseudomonadota</taxon>
        <taxon>Betaproteobacteria</taxon>
        <taxon>Neisseriales</taxon>
        <taxon>Chitinibacteraceae</taxon>
        <taxon>Chitinimonas</taxon>
    </lineage>
</organism>